<dbReference type="Pfam" id="PF08534">
    <property type="entry name" value="Redoxin"/>
    <property type="match status" value="1"/>
</dbReference>
<comment type="caution">
    <text evidence="3">The sequence shown here is derived from an EMBL/GenBank/DDBJ whole genome shotgun (WGS) entry which is preliminary data.</text>
</comment>
<accession>A0ABW6AAZ3</accession>
<dbReference type="Gene3D" id="3.40.30.10">
    <property type="entry name" value="Glutaredoxin"/>
    <property type="match status" value="1"/>
</dbReference>
<sequence length="203" mass="22112">MKKLFVPLLAIAAFSAMAFTHYTIEPLAIGSSLPEANTKLTDVSGKEVTLAGSKKKNGLLVIFSCNTCPYVIKNQERNNEMCAYAEKNNIGVVIVNSNEAQRNDADSYDAMKKYAADQGYKWNYAVDKNSTLADAFGATKTPEIFLFNKDSKLVYHGAFDDSPSSPKDVSRKHLQVAIDEAVAGKEVSVKTSKSVGCGIKRVK</sequence>
<dbReference type="PANTHER" id="PTHR43640:SF1">
    <property type="entry name" value="THIOREDOXIN-DEPENDENT PEROXIREDOXIN"/>
    <property type="match status" value="1"/>
</dbReference>
<protein>
    <submittedName>
        <fullName evidence="3">Thioredoxin family protein</fullName>
    </submittedName>
</protein>
<dbReference type="Proteomes" id="UP001597511">
    <property type="component" value="Unassembled WGS sequence"/>
</dbReference>
<dbReference type="RefSeq" id="WP_386102886.1">
    <property type="nucleotide sequence ID" value="NZ_JBHUOZ010000003.1"/>
</dbReference>
<organism evidence="3 4">
    <name type="scientific">Terrimonas rubra</name>
    <dbReference type="NCBI Taxonomy" id="1035890"/>
    <lineage>
        <taxon>Bacteria</taxon>
        <taxon>Pseudomonadati</taxon>
        <taxon>Bacteroidota</taxon>
        <taxon>Chitinophagia</taxon>
        <taxon>Chitinophagales</taxon>
        <taxon>Chitinophagaceae</taxon>
        <taxon>Terrimonas</taxon>
    </lineage>
</organism>
<dbReference type="PROSITE" id="PS51352">
    <property type="entry name" value="THIOREDOXIN_2"/>
    <property type="match status" value="1"/>
</dbReference>
<dbReference type="CDD" id="cd02969">
    <property type="entry name" value="PRX_like1"/>
    <property type="match status" value="1"/>
</dbReference>
<evidence type="ECO:0000259" key="2">
    <source>
        <dbReference type="PROSITE" id="PS51352"/>
    </source>
</evidence>
<feature type="signal peptide" evidence="1">
    <location>
        <begin position="1"/>
        <end position="18"/>
    </location>
</feature>
<feature type="domain" description="Thioredoxin" evidence="2">
    <location>
        <begin position="27"/>
        <end position="183"/>
    </location>
</feature>
<dbReference type="EMBL" id="JBHUOZ010000003">
    <property type="protein sequence ID" value="MFD2921826.1"/>
    <property type="molecule type" value="Genomic_DNA"/>
</dbReference>
<evidence type="ECO:0000313" key="3">
    <source>
        <dbReference type="EMBL" id="MFD2921826.1"/>
    </source>
</evidence>
<keyword evidence="1" id="KW-0732">Signal</keyword>
<dbReference type="InterPro" id="IPR013766">
    <property type="entry name" value="Thioredoxin_domain"/>
</dbReference>
<name>A0ABW6AAZ3_9BACT</name>
<evidence type="ECO:0000313" key="4">
    <source>
        <dbReference type="Proteomes" id="UP001597511"/>
    </source>
</evidence>
<dbReference type="PANTHER" id="PTHR43640">
    <property type="entry name" value="OS07G0260300 PROTEIN"/>
    <property type="match status" value="1"/>
</dbReference>
<keyword evidence="4" id="KW-1185">Reference proteome</keyword>
<reference evidence="4" key="1">
    <citation type="journal article" date="2019" name="Int. J. Syst. Evol. Microbiol.">
        <title>The Global Catalogue of Microorganisms (GCM) 10K type strain sequencing project: providing services to taxonomists for standard genome sequencing and annotation.</title>
        <authorList>
            <consortium name="The Broad Institute Genomics Platform"/>
            <consortium name="The Broad Institute Genome Sequencing Center for Infectious Disease"/>
            <person name="Wu L."/>
            <person name="Ma J."/>
        </authorList>
    </citation>
    <scope>NUCLEOTIDE SEQUENCE [LARGE SCALE GENOMIC DNA]</scope>
    <source>
        <strain evidence="4">KCTC 23299</strain>
    </source>
</reference>
<proteinExistence type="predicted"/>
<evidence type="ECO:0000256" key="1">
    <source>
        <dbReference type="SAM" id="SignalP"/>
    </source>
</evidence>
<dbReference type="InterPro" id="IPR013740">
    <property type="entry name" value="Redoxin"/>
</dbReference>
<dbReference type="InterPro" id="IPR047262">
    <property type="entry name" value="PRX-like1"/>
</dbReference>
<feature type="chain" id="PRO_5046008968" evidence="1">
    <location>
        <begin position="19"/>
        <end position="203"/>
    </location>
</feature>
<gene>
    <name evidence="3" type="ORF">ACFS6H_19055</name>
</gene>
<dbReference type="SUPFAM" id="SSF52833">
    <property type="entry name" value="Thioredoxin-like"/>
    <property type="match status" value="1"/>
</dbReference>
<dbReference type="InterPro" id="IPR036249">
    <property type="entry name" value="Thioredoxin-like_sf"/>
</dbReference>